<sequence>MSLDPFRRAARISEVELSEIIQISEAAAALKREGRDVISLGTGEPDFPTPQHVVAAAHEAAMRGETTYTPTAGTPVLRAAIAAACERENGYRPEQAQVIVSAGAKQVIFNAFFATLDAGDEVILAAPYWTSYPDMISVCGGTPVIVAAGAEAGFKLTPAALAGAITERTRWVLLNSPGNPSGAVYSPAELSALAGVLRDAPHVGILVDEIYQHICYVPFASFRTVAPDLAERTLIVNGVSKSYAMTGWRIGWGIGPRRLIDAMAAVQGQVTSGASSVSQAAALAAISGDQQLLAERNDDFRDRRDIVQAALNATGLIRCGSADGAFYLFPDCTATFGKTAPDGTRIERDADFTAALLRAEGVALVPGRAFGLPGHFRLSYAYSRTSLTEACARIARFCQSLA</sequence>
<dbReference type="CDD" id="cd00609">
    <property type="entry name" value="AAT_like"/>
    <property type="match status" value="1"/>
</dbReference>
<protein>
    <recommendedName>
        <fullName evidence="7">Aminotransferase</fullName>
        <ecNumber evidence="7">2.6.1.-</ecNumber>
    </recommendedName>
</protein>
<evidence type="ECO:0000256" key="5">
    <source>
        <dbReference type="ARBA" id="ARBA00022898"/>
    </source>
</evidence>
<comment type="similarity">
    <text evidence="2 7">Belongs to the class-I pyridoxal-phosphate-dependent aminotransferase family.</text>
</comment>
<dbReference type="InterPro" id="IPR015421">
    <property type="entry name" value="PyrdxlP-dep_Trfase_major"/>
</dbReference>
<name>A0ABT2Z991_9RHOB</name>
<dbReference type="InterPro" id="IPR004838">
    <property type="entry name" value="NHTrfase_class1_PyrdxlP-BS"/>
</dbReference>
<dbReference type="PROSITE" id="PS00105">
    <property type="entry name" value="AA_TRANSFER_CLASS_1"/>
    <property type="match status" value="1"/>
</dbReference>
<dbReference type="EC" id="2.6.1.-" evidence="7"/>
<dbReference type="PANTHER" id="PTHR46383">
    <property type="entry name" value="ASPARTATE AMINOTRANSFERASE"/>
    <property type="match status" value="1"/>
</dbReference>
<organism evidence="9 10">
    <name type="scientific">Albidovulum marisflavi</name>
    <dbReference type="NCBI Taxonomy" id="2984159"/>
    <lineage>
        <taxon>Bacteria</taxon>
        <taxon>Pseudomonadati</taxon>
        <taxon>Pseudomonadota</taxon>
        <taxon>Alphaproteobacteria</taxon>
        <taxon>Rhodobacterales</taxon>
        <taxon>Paracoccaceae</taxon>
        <taxon>Albidovulum</taxon>
    </lineage>
</organism>
<evidence type="ECO:0000256" key="6">
    <source>
        <dbReference type="ARBA" id="ARBA00049185"/>
    </source>
</evidence>
<evidence type="ECO:0000256" key="1">
    <source>
        <dbReference type="ARBA" id="ARBA00001933"/>
    </source>
</evidence>
<accession>A0ABT2Z991</accession>
<evidence type="ECO:0000256" key="2">
    <source>
        <dbReference type="ARBA" id="ARBA00007441"/>
    </source>
</evidence>
<dbReference type="Gene3D" id="3.40.640.10">
    <property type="entry name" value="Type I PLP-dependent aspartate aminotransferase-like (Major domain)"/>
    <property type="match status" value="1"/>
</dbReference>
<feature type="domain" description="Aminotransferase class I/classII large" evidence="8">
    <location>
        <begin position="36"/>
        <end position="394"/>
    </location>
</feature>
<evidence type="ECO:0000313" key="10">
    <source>
        <dbReference type="Proteomes" id="UP001652542"/>
    </source>
</evidence>
<proteinExistence type="inferred from homology"/>
<comment type="cofactor">
    <cofactor evidence="1 7">
        <name>pyridoxal 5'-phosphate</name>
        <dbReference type="ChEBI" id="CHEBI:597326"/>
    </cofactor>
</comment>
<comment type="catalytic activity">
    <reaction evidence="6">
        <text>L-aspartate + 2-oxoglutarate = oxaloacetate + L-glutamate</text>
        <dbReference type="Rhea" id="RHEA:21824"/>
        <dbReference type="ChEBI" id="CHEBI:16452"/>
        <dbReference type="ChEBI" id="CHEBI:16810"/>
        <dbReference type="ChEBI" id="CHEBI:29985"/>
        <dbReference type="ChEBI" id="CHEBI:29991"/>
        <dbReference type="EC" id="2.6.1.1"/>
    </reaction>
</comment>
<dbReference type="Gene3D" id="3.90.1150.10">
    <property type="entry name" value="Aspartate Aminotransferase, domain 1"/>
    <property type="match status" value="1"/>
</dbReference>
<evidence type="ECO:0000256" key="3">
    <source>
        <dbReference type="ARBA" id="ARBA00022576"/>
    </source>
</evidence>
<keyword evidence="3 7" id="KW-0032">Aminotransferase</keyword>
<gene>
    <name evidence="9" type="ORF">OEW28_03610</name>
</gene>
<keyword evidence="10" id="KW-1185">Reference proteome</keyword>
<evidence type="ECO:0000259" key="8">
    <source>
        <dbReference type="Pfam" id="PF00155"/>
    </source>
</evidence>
<dbReference type="InterPro" id="IPR004839">
    <property type="entry name" value="Aminotransferase_I/II_large"/>
</dbReference>
<evidence type="ECO:0000313" key="9">
    <source>
        <dbReference type="EMBL" id="MCV2867709.1"/>
    </source>
</evidence>
<evidence type="ECO:0000256" key="4">
    <source>
        <dbReference type="ARBA" id="ARBA00022679"/>
    </source>
</evidence>
<dbReference type="GO" id="GO:0008483">
    <property type="term" value="F:transaminase activity"/>
    <property type="evidence" value="ECO:0007669"/>
    <property type="project" value="UniProtKB-KW"/>
</dbReference>
<comment type="caution">
    <text evidence="9">The sequence shown here is derived from an EMBL/GenBank/DDBJ whole genome shotgun (WGS) entry which is preliminary data.</text>
</comment>
<evidence type="ECO:0000256" key="7">
    <source>
        <dbReference type="RuleBase" id="RU000481"/>
    </source>
</evidence>
<reference evidence="9 10" key="1">
    <citation type="submission" date="2022-10" db="EMBL/GenBank/DDBJ databases">
        <title>Defluviimonas sp. nov., isolated from ocean surface water.</title>
        <authorList>
            <person name="He W."/>
            <person name="Wang L."/>
            <person name="Zhang D.-F."/>
        </authorList>
    </citation>
    <scope>NUCLEOTIDE SEQUENCE [LARGE SCALE GENOMIC DNA]</scope>
    <source>
        <strain evidence="9 10">WL0002</strain>
    </source>
</reference>
<dbReference type="PANTHER" id="PTHR46383:SF1">
    <property type="entry name" value="ASPARTATE AMINOTRANSFERASE"/>
    <property type="match status" value="1"/>
</dbReference>
<dbReference type="SUPFAM" id="SSF53383">
    <property type="entry name" value="PLP-dependent transferases"/>
    <property type="match status" value="1"/>
</dbReference>
<dbReference type="InterPro" id="IPR015422">
    <property type="entry name" value="PyrdxlP-dep_Trfase_small"/>
</dbReference>
<dbReference type="InterPro" id="IPR050596">
    <property type="entry name" value="AspAT/PAT-like"/>
</dbReference>
<dbReference type="EMBL" id="JAOWKY010000001">
    <property type="protein sequence ID" value="MCV2867709.1"/>
    <property type="molecule type" value="Genomic_DNA"/>
</dbReference>
<keyword evidence="5" id="KW-0663">Pyridoxal phosphate</keyword>
<dbReference type="RefSeq" id="WP_263733347.1">
    <property type="nucleotide sequence ID" value="NZ_JAOWKY010000001.1"/>
</dbReference>
<keyword evidence="4 7" id="KW-0808">Transferase</keyword>
<dbReference type="Pfam" id="PF00155">
    <property type="entry name" value="Aminotran_1_2"/>
    <property type="match status" value="1"/>
</dbReference>
<dbReference type="Proteomes" id="UP001652542">
    <property type="component" value="Unassembled WGS sequence"/>
</dbReference>
<dbReference type="InterPro" id="IPR015424">
    <property type="entry name" value="PyrdxlP-dep_Trfase"/>
</dbReference>